<dbReference type="EMBL" id="JXTC01000106">
    <property type="protein sequence ID" value="PON88453.1"/>
    <property type="molecule type" value="Genomic_DNA"/>
</dbReference>
<name>A0A2P5ESC4_TREOI</name>
<dbReference type="InParanoid" id="A0A2P5ESC4"/>
<gene>
    <name evidence="2" type="ORF">TorRG33x02_158190</name>
</gene>
<feature type="region of interest" description="Disordered" evidence="1">
    <location>
        <begin position="160"/>
        <end position="188"/>
    </location>
</feature>
<evidence type="ECO:0000313" key="3">
    <source>
        <dbReference type="Proteomes" id="UP000237000"/>
    </source>
</evidence>
<dbReference type="Proteomes" id="UP000237000">
    <property type="component" value="Unassembled WGS sequence"/>
</dbReference>
<accession>A0A2P5ESC4</accession>
<organism evidence="2 3">
    <name type="scientific">Trema orientale</name>
    <name type="common">Charcoal tree</name>
    <name type="synonym">Celtis orientalis</name>
    <dbReference type="NCBI Taxonomy" id="63057"/>
    <lineage>
        <taxon>Eukaryota</taxon>
        <taxon>Viridiplantae</taxon>
        <taxon>Streptophyta</taxon>
        <taxon>Embryophyta</taxon>
        <taxon>Tracheophyta</taxon>
        <taxon>Spermatophyta</taxon>
        <taxon>Magnoliopsida</taxon>
        <taxon>eudicotyledons</taxon>
        <taxon>Gunneridae</taxon>
        <taxon>Pentapetalae</taxon>
        <taxon>rosids</taxon>
        <taxon>fabids</taxon>
        <taxon>Rosales</taxon>
        <taxon>Cannabaceae</taxon>
        <taxon>Trema</taxon>
    </lineage>
</organism>
<sequence>MVNEILGHRDLFSFHKKYDNNAFSGAIIETISNSSNLRNLSISFAKIVGNFNANSSNGVSKQLNGVMDVLRKDLAAEGEVDVLEDGLGNKNLRADEVLGDNHVDSPVVGQTVRLDSSSNLFSKTEDLGPKFVFSKKDKDDNNVNVAIDPITRKDRSIPIQDVSDNSSTTGATSRRARSLTSVLPPRVA</sequence>
<comment type="caution">
    <text evidence="2">The sequence shown here is derived from an EMBL/GenBank/DDBJ whole genome shotgun (WGS) entry which is preliminary data.</text>
</comment>
<feature type="compositionally biased region" description="Polar residues" evidence="1">
    <location>
        <begin position="162"/>
        <end position="172"/>
    </location>
</feature>
<proteinExistence type="predicted"/>
<dbReference type="AlphaFoldDB" id="A0A2P5ESC4"/>
<evidence type="ECO:0000256" key="1">
    <source>
        <dbReference type="SAM" id="MobiDB-lite"/>
    </source>
</evidence>
<keyword evidence="3" id="KW-1185">Reference proteome</keyword>
<protein>
    <submittedName>
        <fullName evidence="2">Uncharacterized protein</fullName>
    </submittedName>
</protein>
<dbReference type="OrthoDB" id="10368199at2759"/>
<reference evidence="3" key="1">
    <citation type="submission" date="2016-06" db="EMBL/GenBank/DDBJ databases">
        <title>Parallel loss of symbiosis genes in relatives of nitrogen-fixing non-legume Parasponia.</title>
        <authorList>
            <person name="Van Velzen R."/>
            <person name="Holmer R."/>
            <person name="Bu F."/>
            <person name="Rutten L."/>
            <person name="Van Zeijl A."/>
            <person name="Liu W."/>
            <person name="Santuari L."/>
            <person name="Cao Q."/>
            <person name="Sharma T."/>
            <person name="Shen D."/>
            <person name="Roswanjaya Y."/>
            <person name="Wardhani T."/>
            <person name="Kalhor M.S."/>
            <person name="Jansen J."/>
            <person name="Van den Hoogen J."/>
            <person name="Gungor B."/>
            <person name="Hartog M."/>
            <person name="Hontelez J."/>
            <person name="Verver J."/>
            <person name="Yang W.-C."/>
            <person name="Schijlen E."/>
            <person name="Repin R."/>
            <person name="Schilthuizen M."/>
            <person name="Schranz E."/>
            <person name="Heidstra R."/>
            <person name="Miyata K."/>
            <person name="Fedorova E."/>
            <person name="Kohlen W."/>
            <person name="Bisseling T."/>
            <person name="Smit S."/>
            <person name="Geurts R."/>
        </authorList>
    </citation>
    <scope>NUCLEOTIDE SEQUENCE [LARGE SCALE GENOMIC DNA]</scope>
    <source>
        <strain evidence="3">cv. RG33-2</strain>
    </source>
</reference>
<evidence type="ECO:0000313" key="2">
    <source>
        <dbReference type="EMBL" id="PON88453.1"/>
    </source>
</evidence>